<name>A0RWL8_CENSY</name>
<dbReference type="AlphaFoldDB" id="A0RWL8"/>
<keyword evidence="3" id="KW-1185">Reference proteome</keyword>
<dbReference type="EMBL" id="DP000238">
    <property type="protein sequence ID" value="ABK77735.1"/>
    <property type="molecule type" value="Genomic_DNA"/>
</dbReference>
<gene>
    <name evidence="2" type="ordered locus">CENSYa_1106</name>
</gene>
<dbReference type="EnsemblBacteria" id="ABK77735">
    <property type="protein sequence ID" value="ABK77735"/>
    <property type="gene ID" value="CENSYa_1106"/>
</dbReference>
<proteinExistence type="predicted"/>
<feature type="region of interest" description="Disordered" evidence="1">
    <location>
        <begin position="1"/>
        <end position="33"/>
    </location>
</feature>
<dbReference type="KEGG" id="csy:CENSYa_1106"/>
<dbReference type="STRING" id="414004.CENSYa_1106"/>
<organism evidence="2 3">
    <name type="scientific">Cenarchaeum symbiosum (strain A)</name>
    <dbReference type="NCBI Taxonomy" id="414004"/>
    <lineage>
        <taxon>Archaea</taxon>
        <taxon>Nitrososphaerota</taxon>
        <taxon>Candidatus Cenarchaeales</taxon>
        <taxon>Candidatus Cenarchaeaceae</taxon>
        <taxon>Candidatus Cenarchaeum</taxon>
    </lineage>
</organism>
<feature type="compositionally biased region" description="Basic and acidic residues" evidence="1">
    <location>
        <begin position="1"/>
        <end position="15"/>
    </location>
</feature>
<evidence type="ECO:0000256" key="1">
    <source>
        <dbReference type="SAM" id="MobiDB-lite"/>
    </source>
</evidence>
<dbReference type="HOGENOM" id="CLU_1259056_0_0_2"/>
<evidence type="ECO:0000313" key="2">
    <source>
        <dbReference type="EMBL" id="ABK77735.1"/>
    </source>
</evidence>
<dbReference type="Proteomes" id="UP000000758">
    <property type="component" value="Chromosome"/>
</dbReference>
<protein>
    <submittedName>
        <fullName evidence="2">Uncharacterized protein</fullName>
    </submittedName>
</protein>
<evidence type="ECO:0000313" key="3">
    <source>
        <dbReference type="Proteomes" id="UP000000758"/>
    </source>
</evidence>
<accession>A0RWL8</accession>
<reference evidence="2 3" key="1">
    <citation type="journal article" date="2006" name="Proc. Natl. Acad. Sci. U.S.A.">
        <title>Genomic analysis of the uncultivated marine crenarchaeote Cenarchaeum symbiosum.</title>
        <authorList>
            <person name="Hallam S.J."/>
            <person name="Konstantinidis K.T."/>
            <person name="Putnam N."/>
            <person name="Schleper C."/>
            <person name="Watanabe Y."/>
            <person name="Sugahara J."/>
            <person name="Preston C."/>
            <person name="de la Torre J."/>
            <person name="Richardson P.M."/>
            <person name="DeLong E.F."/>
        </authorList>
    </citation>
    <scope>NUCLEOTIDE SEQUENCE [LARGE SCALE GENOMIC DNA]</scope>
    <source>
        <strain evidence="3">A</strain>
    </source>
</reference>
<sequence length="219" mass="24293">MDHIFDKKGARDRPSEPGPVAGRAPDAQVGEKRHMQRIRAGWNQYGHDILHMRGGQAQGRNIKGNGPGCRRAKAHVFKDPKVDSAGAKSFLAVETERRGNRIQMSGAAILVRDESGERHRVFEGDGMMDGISRFARDSTIYYWSRRALALAESSGGRMPRMQNLMDVYAESVTFHLSLLDPGSISREIGHPVENSVLGDCMALRNIHDWLVSVGGSWRS</sequence>